<evidence type="ECO:0000256" key="3">
    <source>
        <dbReference type="ARBA" id="ARBA00022723"/>
    </source>
</evidence>
<dbReference type="GO" id="GO:0016757">
    <property type="term" value="F:glycosyltransferase activity"/>
    <property type="evidence" value="ECO:0007669"/>
    <property type="project" value="UniProtKB-KW"/>
</dbReference>
<dbReference type="InterPro" id="IPR025536">
    <property type="entry name" value="DUF4422"/>
</dbReference>
<dbReference type="CDD" id="cd04194">
    <property type="entry name" value="GT8_A4GalT_like"/>
    <property type="match status" value="1"/>
</dbReference>
<evidence type="ECO:0000256" key="2">
    <source>
        <dbReference type="ARBA" id="ARBA00022679"/>
    </source>
</evidence>
<dbReference type="InterPro" id="IPR050748">
    <property type="entry name" value="Glycosyltrans_8_dom-fam"/>
</dbReference>
<keyword evidence="2 5" id="KW-0808">Transferase</keyword>
<dbReference type="Pfam" id="PF14393">
    <property type="entry name" value="DUF4422"/>
    <property type="match status" value="1"/>
</dbReference>
<dbReference type="RefSeq" id="WP_091347452.1">
    <property type="nucleotide sequence ID" value="NZ_FMAQ01000003.1"/>
</dbReference>
<dbReference type="InterPro" id="IPR029044">
    <property type="entry name" value="Nucleotide-diphossugar_trans"/>
</dbReference>
<dbReference type="Gene3D" id="3.90.550.10">
    <property type="entry name" value="Spore Coat Polysaccharide Biosynthesis Protein SpsA, Chain A"/>
    <property type="match status" value="1"/>
</dbReference>
<organism evidence="5 6">
    <name type="scientific">Gilliamella bombicola</name>
    <dbReference type="NCBI Taxonomy" id="1798182"/>
    <lineage>
        <taxon>Bacteria</taxon>
        <taxon>Pseudomonadati</taxon>
        <taxon>Pseudomonadota</taxon>
        <taxon>Gammaproteobacteria</taxon>
        <taxon>Orbales</taxon>
        <taxon>Orbaceae</taxon>
        <taxon>Gilliamella</taxon>
    </lineage>
</organism>
<dbReference type="STRING" id="1798182.GA0061081_103104"/>
<dbReference type="EMBL" id="FMAQ01000003">
    <property type="protein sequence ID" value="SCB97411.1"/>
    <property type="molecule type" value="Genomic_DNA"/>
</dbReference>
<feature type="domain" description="DUF4422" evidence="4">
    <location>
        <begin position="4"/>
        <end position="235"/>
    </location>
</feature>
<accession>A0A1C4AS93</accession>
<sequence length="580" mass="68218">MNIKIAVCHHKDGLYFKNAYIMPIHVGRAVSSVNLPFCIGDDTGDNISDKNKSWCELTALYWMWKNLDADYYGLMHYRRYLSFTRSDGYEIFHDFNDKIINNDLSEANIENECKNYEIITSPVWNVHPAGLPDHIMSGYDFYCMDHYQKDLDIVIEIIKKDHPDFYLPFLETIYSKQTFFFNISIMKKEYFKEYCSFIFDILKKAEQKIDISSYNTYQKRVLGFLAERLTNAYVTYAKRKYKNIRISTKGILALAEVLPVSEIKLPACSTDLILKETIHICLSFDDNYSPHADVTITSLLNNTNPNQSIHFHILCDDKLSNENRLLISSDRGDNVKFSFYDIDTSLFSSLPLNRNYISVNTYYRLVIHNLLKHIDKVIYIDSDTVVYGNIAELWQEDIEDYTIGACLDEGGLLQSRRLLLGDTHNYFNAGIAVFNIKKINETYSDVFKNYMENYYIYNERIVLQDQDILNLTFKDNSKIIPLRWNVNSRIFTFNELDRKYNKQDELNAIHHCGIIHYSDSKKPWKKSCNHPLKGLYWSIRKESNRFPLSRKEEKIEVIHNAKFKKGIKSKIRKLIEKFKK</sequence>
<reference evidence="6" key="1">
    <citation type="submission" date="2016-08" db="EMBL/GenBank/DDBJ databases">
        <authorList>
            <person name="Varghese N."/>
            <person name="Submissions Spin"/>
        </authorList>
    </citation>
    <scope>NUCLEOTIDE SEQUENCE [LARGE SCALE GENOMIC DNA]</scope>
    <source>
        <strain evidence="6">R-53248</strain>
    </source>
</reference>
<keyword evidence="1" id="KW-0328">Glycosyltransferase</keyword>
<proteinExistence type="predicted"/>
<evidence type="ECO:0000313" key="6">
    <source>
        <dbReference type="Proteomes" id="UP000199670"/>
    </source>
</evidence>
<dbReference type="OrthoDB" id="9807549at2"/>
<dbReference type="Pfam" id="PF01501">
    <property type="entry name" value="Glyco_transf_8"/>
    <property type="match status" value="1"/>
</dbReference>
<protein>
    <submittedName>
        <fullName evidence="5">Lipopolysaccharide biosynthesis protein, LPS:glycosyltransferase</fullName>
    </submittedName>
</protein>
<gene>
    <name evidence="5" type="ORF">GA0061081_103104</name>
</gene>
<name>A0A1C4AS93_9GAMM</name>
<keyword evidence="3" id="KW-0479">Metal-binding</keyword>
<evidence type="ECO:0000256" key="1">
    <source>
        <dbReference type="ARBA" id="ARBA00022676"/>
    </source>
</evidence>
<dbReference type="GO" id="GO:0046872">
    <property type="term" value="F:metal ion binding"/>
    <property type="evidence" value="ECO:0007669"/>
    <property type="project" value="UniProtKB-KW"/>
</dbReference>
<evidence type="ECO:0000313" key="5">
    <source>
        <dbReference type="EMBL" id="SCB97411.1"/>
    </source>
</evidence>
<dbReference type="PANTHER" id="PTHR13778">
    <property type="entry name" value="GLYCOSYLTRANSFERASE 8 DOMAIN-CONTAINING PROTEIN"/>
    <property type="match status" value="1"/>
</dbReference>
<dbReference type="SUPFAM" id="SSF53448">
    <property type="entry name" value="Nucleotide-diphospho-sugar transferases"/>
    <property type="match status" value="1"/>
</dbReference>
<dbReference type="Proteomes" id="UP000199670">
    <property type="component" value="Unassembled WGS sequence"/>
</dbReference>
<dbReference type="PANTHER" id="PTHR13778:SF47">
    <property type="entry name" value="LIPOPOLYSACCHARIDE 1,3-GALACTOSYLTRANSFERASE"/>
    <property type="match status" value="1"/>
</dbReference>
<evidence type="ECO:0000259" key="4">
    <source>
        <dbReference type="Pfam" id="PF14393"/>
    </source>
</evidence>
<dbReference type="InterPro" id="IPR002495">
    <property type="entry name" value="Glyco_trans_8"/>
</dbReference>
<dbReference type="AlphaFoldDB" id="A0A1C4AS93"/>
<keyword evidence="6" id="KW-1185">Reference proteome</keyword>